<reference evidence="3" key="1">
    <citation type="journal article" date="2020" name="Stud. Mycol.">
        <title>101 Dothideomycetes genomes: a test case for predicting lifestyles and emergence of pathogens.</title>
        <authorList>
            <person name="Haridas S."/>
            <person name="Albert R."/>
            <person name="Binder M."/>
            <person name="Bloem J."/>
            <person name="Labutti K."/>
            <person name="Salamov A."/>
            <person name="Andreopoulos B."/>
            <person name="Baker S."/>
            <person name="Barry K."/>
            <person name="Bills G."/>
            <person name="Bluhm B."/>
            <person name="Cannon C."/>
            <person name="Castanera R."/>
            <person name="Culley D."/>
            <person name="Daum C."/>
            <person name="Ezra D."/>
            <person name="Gonzalez J."/>
            <person name="Henrissat B."/>
            <person name="Kuo A."/>
            <person name="Liang C."/>
            <person name="Lipzen A."/>
            <person name="Lutzoni F."/>
            <person name="Magnuson J."/>
            <person name="Mondo S."/>
            <person name="Nolan M."/>
            <person name="Ohm R."/>
            <person name="Pangilinan J."/>
            <person name="Park H.-J."/>
            <person name="Ramirez L."/>
            <person name="Alfaro M."/>
            <person name="Sun H."/>
            <person name="Tritt A."/>
            <person name="Yoshinaga Y."/>
            <person name="Zwiers L.-H."/>
            <person name="Turgeon B."/>
            <person name="Goodwin S."/>
            <person name="Spatafora J."/>
            <person name="Crous P."/>
            <person name="Grigoriev I."/>
        </authorList>
    </citation>
    <scope>NUCLEOTIDE SEQUENCE</scope>
    <source>
        <strain evidence="3">CBS 207.26</strain>
    </source>
</reference>
<dbReference type="Proteomes" id="UP000800200">
    <property type="component" value="Unassembled WGS sequence"/>
</dbReference>
<protein>
    <recommendedName>
        <fullName evidence="2">DUF7888 domain-containing protein</fullName>
    </recommendedName>
</protein>
<gene>
    <name evidence="3" type="ORF">K469DRAFT_742555</name>
</gene>
<keyword evidence="4" id="KW-1185">Reference proteome</keyword>
<feature type="signal peptide" evidence="1">
    <location>
        <begin position="1"/>
        <end position="19"/>
    </location>
</feature>
<dbReference type="PANTHER" id="PTHR40845:SF1">
    <property type="match status" value="1"/>
</dbReference>
<sequence>MHLSSIILTVLSVSGISAATPVPQEGAVNANVPASTLSSFSGKKGSDGKLVVEKAPGAQTDQSLQRKQAVAAVVTIAATAALAKITEIAIEIAADTLKNLGEWNEVRETFTQATTLEMWNRNPDYDTYHAAICYNKGYRLQNATGTFGLTSAKLELGLLNTDYDCMYMTAPNQFYTNNEGGYINLAYRYDNRCTFDQSTGDLTCT</sequence>
<keyword evidence="1" id="KW-0732">Signal</keyword>
<evidence type="ECO:0000313" key="3">
    <source>
        <dbReference type="EMBL" id="KAF2177340.1"/>
    </source>
</evidence>
<feature type="domain" description="DUF7888" evidence="2">
    <location>
        <begin position="70"/>
        <end position="205"/>
    </location>
</feature>
<evidence type="ECO:0000256" key="1">
    <source>
        <dbReference type="SAM" id="SignalP"/>
    </source>
</evidence>
<dbReference type="Pfam" id="PF25411">
    <property type="entry name" value="DUF7888"/>
    <property type="match status" value="1"/>
</dbReference>
<feature type="chain" id="PRO_5025458950" description="DUF7888 domain-containing protein" evidence="1">
    <location>
        <begin position="20"/>
        <end position="205"/>
    </location>
</feature>
<dbReference type="OrthoDB" id="3478218at2759"/>
<accession>A0A6A6DHA6</accession>
<proteinExistence type="predicted"/>
<evidence type="ECO:0000259" key="2">
    <source>
        <dbReference type="Pfam" id="PF25411"/>
    </source>
</evidence>
<evidence type="ECO:0000313" key="4">
    <source>
        <dbReference type="Proteomes" id="UP000800200"/>
    </source>
</evidence>
<dbReference type="PANTHER" id="PTHR40845">
    <property type="match status" value="1"/>
</dbReference>
<organism evidence="3 4">
    <name type="scientific">Zopfia rhizophila CBS 207.26</name>
    <dbReference type="NCBI Taxonomy" id="1314779"/>
    <lineage>
        <taxon>Eukaryota</taxon>
        <taxon>Fungi</taxon>
        <taxon>Dikarya</taxon>
        <taxon>Ascomycota</taxon>
        <taxon>Pezizomycotina</taxon>
        <taxon>Dothideomycetes</taxon>
        <taxon>Dothideomycetes incertae sedis</taxon>
        <taxon>Zopfiaceae</taxon>
        <taxon>Zopfia</taxon>
    </lineage>
</organism>
<dbReference type="EMBL" id="ML994689">
    <property type="protein sequence ID" value="KAF2177340.1"/>
    <property type="molecule type" value="Genomic_DNA"/>
</dbReference>
<dbReference type="AlphaFoldDB" id="A0A6A6DHA6"/>
<dbReference type="InterPro" id="IPR057210">
    <property type="entry name" value="DUF7888"/>
</dbReference>
<name>A0A6A6DHA6_9PEZI</name>